<reference evidence="3 4" key="1">
    <citation type="submission" date="2018-01" db="EMBL/GenBank/DDBJ databases">
        <title>Draft genome of the strawberry crown rot pathogen Phytophthora cactorum.</title>
        <authorList>
            <person name="Armitage A.D."/>
            <person name="Lysoe E."/>
            <person name="Nellist C.F."/>
            <person name="Harrison R.J."/>
            <person name="Brurberg M.B."/>
        </authorList>
    </citation>
    <scope>NUCLEOTIDE SEQUENCE [LARGE SCALE GENOMIC DNA]</scope>
    <source>
        <strain evidence="3 4">10300</strain>
    </source>
</reference>
<sequence>MKRSKFASCTTACKKPRAGSNQQQPPIVLACVLAVWRGFSRTEGRITELITSFLVASVHINYPTTIEQLTSVTVVFRSHPYVGALDHVYEIISSFLTYITFDQACVGPSARLLRRVVMLERITDSTVANNQIVQQWKFSHGLEVAARFRGMETMQALSELFPHSMVTDGAINILISHG</sequence>
<protein>
    <submittedName>
        <fullName evidence="3">Uncharacterized protein</fullName>
    </submittedName>
</protein>
<dbReference type="Proteomes" id="UP000697107">
    <property type="component" value="Unassembled WGS sequence"/>
</dbReference>
<accession>A0A329RBI0</accession>
<dbReference type="EMBL" id="RCML01001194">
    <property type="protein sequence ID" value="KAG2964624.1"/>
    <property type="molecule type" value="Genomic_DNA"/>
</dbReference>
<dbReference type="PROSITE" id="PS51257">
    <property type="entry name" value="PROKAR_LIPOPROTEIN"/>
    <property type="match status" value="1"/>
</dbReference>
<dbReference type="Proteomes" id="UP000251314">
    <property type="component" value="Unassembled WGS sequence"/>
</dbReference>
<comment type="caution">
    <text evidence="3">The sequence shown here is derived from an EMBL/GenBank/DDBJ whole genome shotgun (WGS) entry which is preliminary data.</text>
</comment>
<dbReference type="EMBL" id="RCMG01001168">
    <property type="protein sequence ID" value="KAG2834451.1"/>
    <property type="molecule type" value="Genomic_DNA"/>
</dbReference>
<proteinExistence type="predicted"/>
<gene>
    <name evidence="3" type="ORF">PC110_g21523</name>
    <name evidence="1" type="ORF">PC113_g20390</name>
    <name evidence="2" type="ORF">PC118_g20214</name>
</gene>
<organism evidence="3 4">
    <name type="scientific">Phytophthora cactorum</name>
    <dbReference type="NCBI Taxonomy" id="29920"/>
    <lineage>
        <taxon>Eukaryota</taxon>
        <taxon>Sar</taxon>
        <taxon>Stramenopiles</taxon>
        <taxon>Oomycota</taxon>
        <taxon>Peronosporomycetes</taxon>
        <taxon>Peronosporales</taxon>
        <taxon>Peronosporaceae</taxon>
        <taxon>Phytophthora</taxon>
    </lineage>
</organism>
<dbReference type="EMBL" id="MJFZ01001454">
    <property type="protein sequence ID" value="RAW22037.1"/>
    <property type="molecule type" value="Genomic_DNA"/>
</dbReference>
<dbReference type="Proteomes" id="UP000735874">
    <property type="component" value="Unassembled WGS sequence"/>
</dbReference>
<evidence type="ECO:0000313" key="3">
    <source>
        <dbReference type="EMBL" id="RAW22037.1"/>
    </source>
</evidence>
<keyword evidence="4" id="KW-1185">Reference proteome</keyword>
<reference evidence="1" key="2">
    <citation type="submission" date="2018-10" db="EMBL/GenBank/DDBJ databases">
        <title>Effector identification in a new, highly contiguous assembly of the strawberry crown rot pathogen Phytophthora cactorum.</title>
        <authorList>
            <person name="Armitage A.D."/>
            <person name="Nellist C.F."/>
            <person name="Bates H."/>
            <person name="Vickerstaff R.J."/>
            <person name="Harrison R.J."/>
        </authorList>
    </citation>
    <scope>NUCLEOTIDE SEQUENCE</scope>
    <source>
        <strain evidence="1">15-7</strain>
        <strain evidence="2">P415</strain>
    </source>
</reference>
<evidence type="ECO:0000313" key="1">
    <source>
        <dbReference type="EMBL" id="KAG2834451.1"/>
    </source>
</evidence>
<name>A0A329RBI0_9STRA</name>
<evidence type="ECO:0000313" key="2">
    <source>
        <dbReference type="EMBL" id="KAG2964624.1"/>
    </source>
</evidence>
<dbReference type="VEuPathDB" id="FungiDB:PC110_g21523"/>
<evidence type="ECO:0000313" key="4">
    <source>
        <dbReference type="Proteomes" id="UP000251314"/>
    </source>
</evidence>
<dbReference type="AlphaFoldDB" id="A0A329RBI0"/>